<feature type="transmembrane region" description="Helical" evidence="7">
    <location>
        <begin position="280"/>
        <end position="311"/>
    </location>
</feature>
<evidence type="ECO:0000313" key="8">
    <source>
        <dbReference type="EMBL" id="MFC4722050.1"/>
    </source>
</evidence>
<evidence type="ECO:0000256" key="4">
    <source>
        <dbReference type="ARBA" id="ARBA00022847"/>
    </source>
</evidence>
<reference evidence="9" key="1">
    <citation type="journal article" date="2019" name="Int. J. Syst. Evol. Microbiol.">
        <title>The Global Catalogue of Microorganisms (GCM) 10K type strain sequencing project: providing services to taxonomists for standard genome sequencing and annotation.</title>
        <authorList>
            <consortium name="The Broad Institute Genomics Platform"/>
            <consortium name="The Broad Institute Genome Sequencing Center for Infectious Disease"/>
            <person name="Wu L."/>
            <person name="Ma J."/>
        </authorList>
    </citation>
    <scope>NUCLEOTIDE SEQUENCE [LARGE SCALE GENOMIC DNA]</scope>
    <source>
        <strain evidence="9">CCUG 63682</strain>
    </source>
</reference>
<comment type="caution">
    <text evidence="8">The sequence shown here is derived from an EMBL/GenBank/DDBJ whole genome shotgun (WGS) entry which is preliminary data.</text>
</comment>
<dbReference type="Pfam" id="PF01566">
    <property type="entry name" value="Nramp"/>
    <property type="match status" value="1"/>
</dbReference>
<dbReference type="EMBL" id="JBHSGP010000012">
    <property type="protein sequence ID" value="MFC4722050.1"/>
    <property type="molecule type" value="Genomic_DNA"/>
</dbReference>
<feature type="transmembrane region" description="Helical" evidence="7">
    <location>
        <begin position="354"/>
        <end position="376"/>
    </location>
</feature>
<feature type="transmembrane region" description="Helical" evidence="7">
    <location>
        <begin position="192"/>
        <end position="214"/>
    </location>
</feature>
<proteinExistence type="predicted"/>
<feature type="transmembrane region" description="Helical" evidence="7">
    <location>
        <begin position="120"/>
        <end position="145"/>
    </location>
</feature>
<dbReference type="PANTHER" id="PTHR11706:SF33">
    <property type="entry name" value="NATURAL RESISTANCE-ASSOCIATED MACROPHAGE PROTEIN 2"/>
    <property type="match status" value="1"/>
</dbReference>
<accession>A0ABV9N2L7</accession>
<evidence type="ECO:0000256" key="3">
    <source>
        <dbReference type="ARBA" id="ARBA00022692"/>
    </source>
</evidence>
<protein>
    <submittedName>
        <fullName evidence="8">Nramp family divalent metal transporter</fullName>
    </submittedName>
</protein>
<feature type="transmembrane region" description="Helical" evidence="7">
    <location>
        <begin position="323"/>
        <end position="342"/>
    </location>
</feature>
<keyword evidence="2" id="KW-0813">Transport</keyword>
<feature type="transmembrane region" description="Helical" evidence="7">
    <location>
        <begin position="383"/>
        <end position="402"/>
    </location>
</feature>
<keyword evidence="3 7" id="KW-0812">Transmembrane</keyword>
<dbReference type="Proteomes" id="UP001595953">
    <property type="component" value="Unassembled WGS sequence"/>
</dbReference>
<gene>
    <name evidence="8" type="ORF">ACFO5O_06940</name>
</gene>
<comment type="subcellular location">
    <subcellularLocation>
        <location evidence="1">Membrane</location>
        <topology evidence="1">Multi-pass membrane protein</topology>
    </subcellularLocation>
</comment>
<dbReference type="PANTHER" id="PTHR11706">
    <property type="entry name" value="SOLUTE CARRIER PROTEIN FAMILY 11 MEMBER"/>
    <property type="match status" value="1"/>
</dbReference>
<keyword evidence="4" id="KW-0769">Symport</keyword>
<feature type="transmembrane region" description="Helical" evidence="7">
    <location>
        <begin position="154"/>
        <end position="172"/>
    </location>
</feature>
<evidence type="ECO:0000256" key="5">
    <source>
        <dbReference type="ARBA" id="ARBA00022989"/>
    </source>
</evidence>
<feature type="transmembrane region" description="Helical" evidence="7">
    <location>
        <begin position="39"/>
        <end position="58"/>
    </location>
</feature>
<evidence type="ECO:0000256" key="7">
    <source>
        <dbReference type="SAM" id="Phobius"/>
    </source>
</evidence>
<name>A0ABV9N2L7_9FLAO</name>
<dbReference type="RefSeq" id="WP_387962241.1">
    <property type="nucleotide sequence ID" value="NZ_JBHSGP010000012.1"/>
</dbReference>
<feature type="transmembrane region" description="Helical" evidence="7">
    <location>
        <begin position="79"/>
        <end position="100"/>
    </location>
</feature>
<keyword evidence="6 7" id="KW-0472">Membrane</keyword>
<evidence type="ECO:0000256" key="2">
    <source>
        <dbReference type="ARBA" id="ARBA00022448"/>
    </source>
</evidence>
<feature type="transmembrane region" description="Helical" evidence="7">
    <location>
        <begin position="235"/>
        <end position="255"/>
    </location>
</feature>
<evidence type="ECO:0000256" key="6">
    <source>
        <dbReference type="ARBA" id="ARBA00023136"/>
    </source>
</evidence>
<dbReference type="PRINTS" id="PR00447">
    <property type="entry name" value="NATRESASSCMP"/>
</dbReference>
<dbReference type="NCBIfam" id="NF037982">
    <property type="entry name" value="Nramp_1"/>
    <property type="match status" value="1"/>
</dbReference>
<keyword evidence="5 7" id="KW-1133">Transmembrane helix</keyword>
<organism evidence="8 9">
    <name type="scientific">Geojedonia litorea</name>
    <dbReference type="NCBI Taxonomy" id="1268269"/>
    <lineage>
        <taxon>Bacteria</taxon>
        <taxon>Pseudomonadati</taxon>
        <taxon>Bacteroidota</taxon>
        <taxon>Flavobacteriia</taxon>
        <taxon>Flavobacteriales</taxon>
        <taxon>Flavobacteriaceae</taxon>
        <taxon>Geojedonia</taxon>
    </lineage>
</organism>
<dbReference type="InterPro" id="IPR001046">
    <property type="entry name" value="NRAMP_fam"/>
</dbReference>
<evidence type="ECO:0000256" key="1">
    <source>
        <dbReference type="ARBA" id="ARBA00004141"/>
    </source>
</evidence>
<feature type="transmembrane region" description="Helical" evidence="7">
    <location>
        <begin position="12"/>
        <end position="33"/>
    </location>
</feature>
<keyword evidence="9" id="KW-1185">Reference proteome</keyword>
<sequence length="408" mass="43511">MLKNYFKNIGPGPLVAAAFIGPGTVTICTLAGVGFGFALLWAMIFSIIATIVLQEMSARLGIITQKGLSEIIRFEIKNPLVRAFAIILILSAIVIGNAAYEAGNISGGILGLETIFENPVFNLGSVTINSFSLIIGIVAFIVLYIGNYKILERALVTLVILMSISFLIAAVLTKPDVTEILNGIFSFKLPKGSLLVVIGLIGTTVVPYNLFLHASLVKEKWKNASDMKYARKDTIIAVVLGGMVSMCIIIAAAAIQSEHINSAADLALGLEPLFGSLSKYVLAIGLFAAGITSAITAPLAAAYVATGCLGWSSHMRSIKFRAVWILVLGLGILFSSIGIKSIEIIKFAQVTNGLLLPLVAGFLIWVMNKSSILGVYKNTRVQNFIAFIVLGIAVFLGLKSILKVFEIL</sequence>
<evidence type="ECO:0000313" key="9">
    <source>
        <dbReference type="Proteomes" id="UP001595953"/>
    </source>
</evidence>